<evidence type="ECO:0000313" key="11">
    <source>
        <dbReference type="Proteomes" id="UP000736335"/>
    </source>
</evidence>
<proteinExistence type="predicted"/>
<protein>
    <submittedName>
        <fullName evidence="10">Fungal-specific transcription factor domain-containing protein</fullName>
    </submittedName>
</protein>
<dbReference type="Gene3D" id="4.10.240.10">
    <property type="entry name" value="Zn(2)-C6 fungal-type DNA-binding domain"/>
    <property type="match status" value="1"/>
</dbReference>
<dbReference type="SMART" id="SM00066">
    <property type="entry name" value="GAL4"/>
    <property type="match status" value="1"/>
</dbReference>
<organism evidence="10 11">
    <name type="scientific">Thelephora terrestris</name>
    <dbReference type="NCBI Taxonomy" id="56493"/>
    <lineage>
        <taxon>Eukaryota</taxon>
        <taxon>Fungi</taxon>
        <taxon>Dikarya</taxon>
        <taxon>Basidiomycota</taxon>
        <taxon>Agaricomycotina</taxon>
        <taxon>Agaricomycetes</taxon>
        <taxon>Thelephorales</taxon>
        <taxon>Thelephoraceae</taxon>
        <taxon>Thelephora</taxon>
    </lineage>
</organism>
<evidence type="ECO:0000256" key="8">
    <source>
        <dbReference type="SAM" id="MobiDB-lite"/>
    </source>
</evidence>
<dbReference type="InterPro" id="IPR036864">
    <property type="entry name" value="Zn2-C6_fun-type_DNA-bd_sf"/>
</dbReference>
<feature type="compositionally biased region" description="Polar residues" evidence="8">
    <location>
        <begin position="49"/>
        <end position="62"/>
    </location>
</feature>
<feature type="region of interest" description="Disordered" evidence="8">
    <location>
        <begin position="848"/>
        <end position="911"/>
    </location>
</feature>
<evidence type="ECO:0000256" key="2">
    <source>
        <dbReference type="ARBA" id="ARBA00022723"/>
    </source>
</evidence>
<dbReference type="GO" id="GO:0005634">
    <property type="term" value="C:nucleus"/>
    <property type="evidence" value="ECO:0007669"/>
    <property type="project" value="UniProtKB-SubCell"/>
</dbReference>
<evidence type="ECO:0000256" key="3">
    <source>
        <dbReference type="ARBA" id="ARBA00022833"/>
    </source>
</evidence>
<dbReference type="PROSITE" id="PS00463">
    <property type="entry name" value="ZN2_CY6_FUNGAL_1"/>
    <property type="match status" value="1"/>
</dbReference>
<reference evidence="10" key="2">
    <citation type="submission" date="2020-11" db="EMBL/GenBank/DDBJ databases">
        <authorList>
            <consortium name="DOE Joint Genome Institute"/>
            <person name="Kuo A."/>
            <person name="Miyauchi S."/>
            <person name="Kiss E."/>
            <person name="Drula E."/>
            <person name="Kohler A."/>
            <person name="Sanchez-Garcia M."/>
            <person name="Andreopoulos B."/>
            <person name="Barry K.W."/>
            <person name="Bonito G."/>
            <person name="Buee M."/>
            <person name="Carver A."/>
            <person name="Chen C."/>
            <person name="Cichocki N."/>
            <person name="Clum A."/>
            <person name="Culley D."/>
            <person name="Crous P.W."/>
            <person name="Fauchery L."/>
            <person name="Girlanda M."/>
            <person name="Hayes R."/>
            <person name="Keri Z."/>
            <person name="Labutti K."/>
            <person name="Lipzen A."/>
            <person name="Lombard V."/>
            <person name="Magnuson J."/>
            <person name="Maillard F."/>
            <person name="Morin E."/>
            <person name="Murat C."/>
            <person name="Nolan M."/>
            <person name="Ohm R."/>
            <person name="Pangilinan J."/>
            <person name="Pereira M."/>
            <person name="Perotto S."/>
            <person name="Peter M."/>
            <person name="Riley R."/>
            <person name="Sitrit Y."/>
            <person name="Stielow B."/>
            <person name="Szollosi G."/>
            <person name="Zifcakova L."/>
            <person name="Stursova M."/>
            <person name="Spatafora J.W."/>
            <person name="Tedersoo L."/>
            <person name="Vaario L.-M."/>
            <person name="Yamada A."/>
            <person name="Yan M."/>
            <person name="Wang P."/>
            <person name="Xu J."/>
            <person name="Bruns T."/>
            <person name="Baldrian P."/>
            <person name="Vilgalys R."/>
            <person name="Henrissat B."/>
            <person name="Grigoriev I.V."/>
            <person name="Hibbett D."/>
            <person name="Nagy L.G."/>
            <person name="Martin F.M."/>
        </authorList>
    </citation>
    <scope>NUCLEOTIDE SEQUENCE</scope>
    <source>
        <strain evidence="10">UH-Tt-Lm1</strain>
    </source>
</reference>
<feature type="region of interest" description="Disordered" evidence="8">
    <location>
        <begin position="182"/>
        <end position="212"/>
    </location>
</feature>
<feature type="domain" description="Zn(2)-C6 fungal-type" evidence="9">
    <location>
        <begin position="78"/>
        <end position="110"/>
    </location>
</feature>
<feature type="compositionally biased region" description="Acidic residues" evidence="8">
    <location>
        <begin position="37"/>
        <end position="46"/>
    </location>
</feature>
<dbReference type="OrthoDB" id="2123952at2759"/>
<dbReference type="InterPro" id="IPR051615">
    <property type="entry name" value="Transcr_Regulatory_Elem"/>
</dbReference>
<dbReference type="SUPFAM" id="SSF57701">
    <property type="entry name" value="Zn2/Cys6 DNA-binding domain"/>
    <property type="match status" value="1"/>
</dbReference>
<dbReference type="GO" id="GO:0000981">
    <property type="term" value="F:DNA-binding transcription factor activity, RNA polymerase II-specific"/>
    <property type="evidence" value="ECO:0007669"/>
    <property type="project" value="InterPro"/>
</dbReference>
<evidence type="ECO:0000256" key="6">
    <source>
        <dbReference type="ARBA" id="ARBA00023163"/>
    </source>
</evidence>
<keyword evidence="5" id="KW-0238">DNA-binding</keyword>
<reference evidence="10" key="1">
    <citation type="journal article" date="2020" name="Nat. Commun.">
        <title>Large-scale genome sequencing of mycorrhizal fungi provides insights into the early evolution of symbiotic traits.</title>
        <authorList>
            <person name="Miyauchi S."/>
            <person name="Kiss E."/>
            <person name="Kuo A."/>
            <person name="Drula E."/>
            <person name="Kohler A."/>
            <person name="Sanchez-Garcia M."/>
            <person name="Morin E."/>
            <person name="Andreopoulos B."/>
            <person name="Barry K.W."/>
            <person name="Bonito G."/>
            <person name="Buee M."/>
            <person name="Carver A."/>
            <person name="Chen C."/>
            <person name="Cichocki N."/>
            <person name="Clum A."/>
            <person name="Culley D."/>
            <person name="Crous P.W."/>
            <person name="Fauchery L."/>
            <person name="Girlanda M."/>
            <person name="Hayes R.D."/>
            <person name="Keri Z."/>
            <person name="LaButti K."/>
            <person name="Lipzen A."/>
            <person name="Lombard V."/>
            <person name="Magnuson J."/>
            <person name="Maillard F."/>
            <person name="Murat C."/>
            <person name="Nolan M."/>
            <person name="Ohm R.A."/>
            <person name="Pangilinan J."/>
            <person name="Pereira M.F."/>
            <person name="Perotto S."/>
            <person name="Peter M."/>
            <person name="Pfister S."/>
            <person name="Riley R."/>
            <person name="Sitrit Y."/>
            <person name="Stielow J.B."/>
            <person name="Szollosi G."/>
            <person name="Zifcakova L."/>
            <person name="Stursova M."/>
            <person name="Spatafora J.W."/>
            <person name="Tedersoo L."/>
            <person name="Vaario L.M."/>
            <person name="Yamada A."/>
            <person name="Yan M."/>
            <person name="Wang P."/>
            <person name="Xu J."/>
            <person name="Bruns T."/>
            <person name="Baldrian P."/>
            <person name="Vilgalys R."/>
            <person name="Dunand C."/>
            <person name="Henrissat B."/>
            <person name="Grigoriev I.V."/>
            <person name="Hibbett D."/>
            <person name="Nagy L.G."/>
            <person name="Martin F.M."/>
        </authorList>
    </citation>
    <scope>NUCLEOTIDE SEQUENCE</scope>
    <source>
        <strain evidence="10">UH-Tt-Lm1</strain>
    </source>
</reference>
<feature type="compositionally biased region" description="Polar residues" evidence="8">
    <location>
        <begin position="250"/>
        <end position="267"/>
    </location>
</feature>
<dbReference type="GO" id="GO:0008270">
    <property type="term" value="F:zinc ion binding"/>
    <property type="evidence" value="ECO:0007669"/>
    <property type="project" value="InterPro"/>
</dbReference>
<feature type="compositionally biased region" description="Low complexity" evidence="8">
    <location>
        <begin position="453"/>
        <end position="471"/>
    </location>
</feature>
<keyword evidence="4" id="KW-0805">Transcription regulation</keyword>
<dbReference type="PANTHER" id="PTHR31313">
    <property type="entry name" value="TY1 ENHANCER ACTIVATOR"/>
    <property type="match status" value="1"/>
</dbReference>
<comment type="subcellular location">
    <subcellularLocation>
        <location evidence="1">Nucleus</location>
    </subcellularLocation>
</comment>
<feature type="region of interest" description="Disordered" evidence="8">
    <location>
        <begin position="233"/>
        <end position="336"/>
    </location>
</feature>
<keyword evidence="6" id="KW-0804">Transcription</keyword>
<evidence type="ECO:0000256" key="1">
    <source>
        <dbReference type="ARBA" id="ARBA00004123"/>
    </source>
</evidence>
<dbReference type="InterPro" id="IPR001138">
    <property type="entry name" value="Zn2Cys6_DnaBD"/>
</dbReference>
<dbReference type="Proteomes" id="UP000736335">
    <property type="component" value="Unassembled WGS sequence"/>
</dbReference>
<feature type="region of interest" description="Disordered" evidence="8">
    <location>
        <begin position="1"/>
        <end position="73"/>
    </location>
</feature>
<dbReference type="Pfam" id="PF04082">
    <property type="entry name" value="Fungal_trans"/>
    <property type="match status" value="1"/>
</dbReference>
<keyword evidence="3" id="KW-0862">Zinc</keyword>
<dbReference type="EMBL" id="WIUZ02000014">
    <property type="protein sequence ID" value="KAF9781297.1"/>
    <property type="molecule type" value="Genomic_DNA"/>
</dbReference>
<accession>A0A9P6L3M6</accession>
<evidence type="ECO:0000256" key="7">
    <source>
        <dbReference type="ARBA" id="ARBA00023242"/>
    </source>
</evidence>
<name>A0A9P6L3M6_9AGAM</name>
<comment type="caution">
    <text evidence="10">The sequence shown here is derived from an EMBL/GenBank/DDBJ whole genome shotgun (WGS) entry which is preliminary data.</text>
</comment>
<keyword evidence="7" id="KW-0539">Nucleus</keyword>
<evidence type="ECO:0000256" key="4">
    <source>
        <dbReference type="ARBA" id="ARBA00023015"/>
    </source>
</evidence>
<dbReference type="GO" id="GO:0006351">
    <property type="term" value="P:DNA-templated transcription"/>
    <property type="evidence" value="ECO:0007669"/>
    <property type="project" value="InterPro"/>
</dbReference>
<evidence type="ECO:0000259" key="9">
    <source>
        <dbReference type="PROSITE" id="PS50048"/>
    </source>
</evidence>
<feature type="compositionally biased region" description="Polar residues" evidence="8">
    <location>
        <begin position="894"/>
        <end position="904"/>
    </location>
</feature>
<dbReference type="CDD" id="cd00067">
    <property type="entry name" value="GAL4"/>
    <property type="match status" value="1"/>
</dbReference>
<dbReference type="Pfam" id="PF00172">
    <property type="entry name" value="Zn_clus"/>
    <property type="match status" value="1"/>
</dbReference>
<dbReference type="PROSITE" id="PS50048">
    <property type="entry name" value="ZN2_CY6_FUNGAL_2"/>
    <property type="match status" value="1"/>
</dbReference>
<keyword evidence="2" id="KW-0479">Metal-binding</keyword>
<dbReference type="PANTHER" id="PTHR31313:SF78">
    <property type="entry name" value="TRANSCRIPTION FACTOR DOMAIN-CONTAINING PROTEIN"/>
    <property type="match status" value="1"/>
</dbReference>
<evidence type="ECO:0000313" key="10">
    <source>
        <dbReference type="EMBL" id="KAF9781297.1"/>
    </source>
</evidence>
<feature type="compositionally biased region" description="Basic and acidic residues" evidence="8">
    <location>
        <begin position="272"/>
        <end position="289"/>
    </location>
</feature>
<feature type="compositionally biased region" description="Polar residues" evidence="8">
    <location>
        <begin position="292"/>
        <end position="327"/>
    </location>
</feature>
<sequence>MRSQLDATHPFESTNSSSRVEFDLPLLDTGSHGTQDDSYDDLDVDGFGDSQQTPSTPRSAGSSDKPGERHIRRRSSKACDQCRKLKCKCERTGLNIPCRNCVTLNAECTFLGPSRKRGPPKGYINAIEARLHQTEAVLGIILSLAGGLDGSRGNGDPGASSLVEDLCQDPLAHSILIRVEETPYGSKSRGKPSSAAPSKLKPHDYLATSAHPSNEWQDQVISQIQALRSTGVNGRLSPIKTSPLLGSNVGGQQRSMPSVDTSFSSVPGSGDDSPRRVRRKTDNGSDVRRTVSPGSSNSPLSPHATSNGVSNPNQGRAMSLDSPSITSSEEDECDIEGEEDLDEAVGQLSLNEDEQVRFHGKASGLHLLAPQERIDGRSEGGIWKFPGARVWPPLPLTERSQFAKCDGEFTFSMPPLDEQDKLLDLYWKYVHTALPIVHKQSFLESFQRGSPASNSPRSVGSGSSASPTPGGRDQTSTVLLLSMFAIAARYTGQHGSEASDTMWPAGDSYLESAKATLASTYSTPRIGTCQALLLLGYREVGIGSMAQAWIYTRMAVTMAQDLGMHKTAEKWRRTGVHMFTRAELQERRRIWYACIVMDKYISSYIGRPVAISARDFDTELPSEDAMEEHEAFEFQACPSASPGSTVTIQSHTISCFNAASTLSMILSSIVQCIYAIRPEPTRTSQFHALEEALDNWLLKLPEHLRYDPAAAKSNGTAARLPPPNVLTLHMKYWCTVILLHRPFIRHLSSAKGNKESESKASQRSQDICVQAANKITAIVTAYMEKFQICKAPVFLSYYVFTASITHVSTLTSYPDDPQARSGLTKCMDALRAMNVIWPSAGRAWELLNGNKVNRPGPGPKSHPENLAGRQHHKRPADTQLPDNAPRNGGGSQAPDFNQVYTNGASDMGPYPSLVDPNNHSPYYDYSRWLGSADLLGNTTTNNLSTSLLPQQYSTGFVGSVSRSGQGHRHRGGDPSTRYAQPLWTDHSAMGQLDPTYVGMLPQQSPQEQHPTAGSPGLVTLVNQTHQDQPMYQLTENYYY</sequence>
<dbReference type="SMART" id="SM00906">
    <property type="entry name" value="Fungal_trans"/>
    <property type="match status" value="1"/>
</dbReference>
<gene>
    <name evidence="10" type="ORF">BJ322DRAFT_1011229</name>
</gene>
<dbReference type="GO" id="GO:0003677">
    <property type="term" value="F:DNA binding"/>
    <property type="evidence" value="ECO:0007669"/>
    <property type="project" value="UniProtKB-KW"/>
</dbReference>
<dbReference type="AlphaFoldDB" id="A0A9P6L3M6"/>
<keyword evidence="11" id="KW-1185">Reference proteome</keyword>
<dbReference type="CDD" id="cd12148">
    <property type="entry name" value="fungal_TF_MHR"/>
    <property type="match status" value="1"/>
</dbReference>
<feature type="compositionally biased region" description="Polar residues" evidence="8">
    <location>
        <begin position="1"/>
        <end position="19"/>
    </location>
</feature>
<dbReference type="InterPro" id="IPR007219">
    <property type="entry name" value="XnlR_reg_dom"/>
</dbReference>
<feature type="region of interest" description="Disordered" evidence="8">
    <location>
        <begin position="447"/>
        <end position="474"/>
    </location>
</feature>
<evidence type="ECO:0000256" key="5">
    <source>
        <dbReference type="ARBA" id="ARBA00023125"/>
    </source>
</evidence>